<dbReference type="GO" id="GO:0006260">
    <property type="term" value="P:DNA replication"/>
    <property type="evidence" value="ECO:0007669"/>
    <property type="project" value="InterPro"/>
</dbReference>
<gene>
    <name evidence="3" type="ORF">JKP88DRAFT_242408</name>
</gene>
<reference evidence="3" key="1">
    <citation type="submission" date="2021-02" db="EMBL/GenBank/DDBJ databases">
        <title>First Annotated Genome of the Yellow-green Alga Tribonema minus.</title>
        <authorList>
            <person name="Mahan K.M."/>
        </authorList>
    </citation>
    <scope>NUCLEOTIDE SEQUENCE</scope>
    <source>
        <strain evidence="3">UTEX B ZZ1240</strain>
    </source>
</reference>
<evidence type="ECO:0000256" key="1">
    <source>
        <dbReference type="SAM" id="MobiDB-lite"/>
    </source>
</evidence>
<comment type="caution">
    <text evidence="3">The sequence shown here is derived from an EMBL/GenBank/DDBJ whole genome shotgun (WGS) entry which is preliminary data.</text>
</comment>
<dbReference type="Gene3D" id="3.40.50.300">
    <property type="entry name" value="P-loop containing nucleotide triphosphate hydrolases"/>
    <property type="match status" value="1"/>
</dbReference>
<name>A0A835YJ71_9STRA</name>
<dbReference type="EMBL" id="JAFCMP010000547">
    <property type="protein sequence ID" value="KAG5175551.1"/>
    <property type="molecule type" value="Genomic_DNA"/>
</dbReference>
<dbReference type="InterPro" id="IPR027417">
    <property type="entry name" value="P-loop_NTPase"/>
</dbReference>
<organism evidence="3 4">
    <name type="scientific">Tribonema minus</name>
    <dbReference type="NCBI Taxonomy" id="303371"/>
    <lineage>
        <taxon>Eukaryota</taxon>
        <taxon>Sar</taxon>
        <taxon>Stramenopiles</taxon>
        <taxon>Ochrophyta</taxon>
        <taxon>PX clade</taxon>
        <taxon>Xanthophyceae</taxon>
        <taxon>Tribonematales</taxon>
        <taxon>Tribonemataceae</taxon>
        <taxon>Tribonema</taxon>
    </lineage>
</organism>
<sequence>MAAQFAPHLRREFRSLEMMTRLNALIAKEGLVHAMNNHDKATKRAAASTKKEMAEIDKKDLWTLLRQLARIQPKDGYVNTEHYLCAGYFRDWDIAACHHAILVQLCARYGIPCPKRIKYVENPKAIREKVRNALGFDYDTAKELLIGLTFGKAPKWDDVPINSAWVVGYSRECRAIRFGNALCGKNGPYASYTERAHGQHKEHTVLSALSAVIGEIENSILKAFVDAVPEVDVSILVFDGFMTHGPVPEGYTDTLEKAAFDATGFRVRVEEKPVNEVTLEELEAKYGEATPPEVVTAPPEVASDEEPVPQGTPSFGDPDIMIAGKGKKPNGTIIGAAMIGSGLSMGQGKTYAAVQAAKAMAALGKKTVFVSPRKSLIASARTRFEAEGLKVVEYGDLPKGEIHYILGDDVILIEYESLHRLKVDWKHRYALVILDEWATICNTIDSPTNGVYKMANYAKLEDLCDTAEKIGALDALMHATPVAAEQLRILMLHRKQQRAMYLIETNRCALIEEDAKSCEVYFYDRPGHVKRRAKLGGAGATLSRAKGKTAAGKRIWVNCLGKRHGMALADVLGKICGRDKFGFFSADTDNKAELYDMDAHFEKYQVIITTPTITVGCDYTGEIDSVFVFPCTHSCLPRDCYQMTGRARNVTTNHIYIAVDHKNYHSIIESVLADTDSVRENCAEQTKEEYERQTQLELCFENRFNGFQKELVFTLDRDDAVYSKKRTPDGLKLACAAAKVEKRYSESIPAFLGFLAARYRSSGFEVVADTTEMADAEQCAKEVREQGAVLKADEAAALVATDVEKLMGDSEALGLLKRLSTSLPLRPEETAYLQGEYPDLDRSLSSIKNRILPGALVNARQRFPTLSHEQAAELVPYLASHSHHLRRWDVILKTDPTLLKVDFVKSMVQNGAMSTQGPHDGLVAMHLYGLLGALGITDPRDRTTKVHHHEFDAEGATPHIKATRS</sequence>
<accession>A0A835YJ71</accession>
<evidence type="ECO:0000313" key="4">
    <source>
        <dbReference type="Proteomes" id="UP000664859"/>
    </source>
</evidence>
<dbReference type="Pfam" id="PF02399">
    <property type="entry name" value="Herpes_ori_bp"/>
    <property type="match status" value="1"/>
</dbReference>
<proteinExistence type="predicted"/>
<feature type="region of interest" description="Disordered" evidence="1">
    <location>
        <begin position="297"/>
        <end position="317"/>
    </location>
</feature>
<evidence type="ECO:0000259" key="2">
    <source>
        <dbReference type="Pfam" id="PF02399"/>
    </source>
</evidence>
<dbReference type="GO" id="GO:0003688">
    <property type="term" value="F:DNA replication origin binding"/>
    <property type="evidence" value="ECO:0007669"/>
    <property type="project" value="InterPro"/>
</dbReference>
<dbReference type="AlphaFoldDB" id="A0A835YJ71"/>
<dbReference type="OrthoDB" id="2118161at2759"/>
<dbReference type="GO" id="GO:0005524">
    <property type="term" value="F:ATP binding"/>
    <property type="evidence" value="ECO:0007669"/>
    <property type="project" value="InterPro"/>
</dbReference>
<evidence type="ECO:0000313" key="3">
    <source>
        <dbReference type="EMBL" id="KAG5175551.1"/>
    </source>
</evidence>
<keyword evidence="4" id="KW-1185">Reference proteome</keyword>
<dbReference type="InterPro" id="IPR003450">
    <property type="entry name" value="Replication_origin-bd"/>
</dbReference>
<dbReference type="SUPFAM" id="SSF52540">
    <property type="entry name" value="P-loop containing nucleoside triphosphate hydrolases"/>
    <property type="match status" value="1"/>
</dbReference>
<feature type="domain" description="Replication origin-binding protein" evidence="2">
    <location>
        <begin position="344"/>
        <end position="480"/>
    </location>
</feature>
<protein>
    <recommendedName>
        <fullName evidence="2">Replication origin-binding protein domain-containing protein</fullName>
    </recommendedName>
</protein>
<feature type="region of interest" description="Disordered" evidence="1">
    <location>
        <begin position="945"/>
        <end position="965"/>
    </location>
</feature>
<dbReference type="Proteomes" id="UP000664859">
    <property type="component" value="Unassembled WGS sequence"/>
</dbReference>